<proteinExistence type="predicted"/>
<accession>A0A4Y2C146</accession>
<organism evidence="2 3">
    <name type="scientific">Araneus ventricosus</name>
    <name type="common">Orbweaver spider</name>
    <name type="synonym">Epeira ventricosa</name>
    <dbReference type="NCBI Taxonomy" id="182803"/>
    <lineage>
        <taxon>Eukaryota</taxon>
        <taxon>Metazoa</taxon>
        <taxon>Ecdysozoa</taxon>
        <taxon>Arthropoda</taxon>
        <taxon>Chelicerata</taxon>
        <taxon>Arachnida</taxon>
        <taxon>Araneae</taxon>
        <taxon>Araneomorphae</taxon>
        <taxon>Entelegynae</taxon>
        <taxon>Araneoidea</taxon>
        <taxon>Araneidae</taxon>
        <taxon>Araneus</taxon>
    </lineage>
</organism>
<protein>
    <submittedName>
        <fullName evidence="2">Uncharacterized protein</fullName>
    </submittedName>
</protein>
<reference evidence="2 3" key="1">
    <citation type="journal article" date="2019" name="Sci. Rep.">
        <title>Orb-weaving spider Araneus ventricosus genome elucidates the spidroin gene catalogue.</title>
        <authorList>
            <person name="Kono N."/>
            <person name="Nakamura H."/>
            <person name="Ohtoshi R."/>
            <person name="Moran D.A.P."/>
            <person name="Shinohara A."/>
            <person name="Yoshida Y."/>
            <person name="Fujiwara M."/>
            <person name="Mori M."/>
            <person name="Tomita M."/>
            <person name="Arakawa K."/>
        </authorList>
    </citation>
    <scope>NUCLEOTIDE SEQUENCE [LARGE SCALE GENOMIC DNA]</scope>
</reference>
<keyword evidence="1" id="KW-0472">Membrane</keyword>
<keyword evidence="1" id="KW-0812">Transmembrane</keyword>
<feature type="transmembrane region" description="Helical" evidence="1">
    <location>
        <begin position="6"/>
        <end position="27"/>
    </location>
</feature>
<evidence type="ECO:0000313" key="2">
    <source>
        <dbReference type="EMBL" id="GBL97084.1"/>
    </source>
</evidence>
<dbReference type="EMBL" id="BGPR01000126">
    <property type="protein sequence ID" value="GBL97084.1"/>
    <property type="molecule type" value="Genomic_DNA"/>
</dbReference>
<name>A0A4Y2C146_ARAVE</name>
<keyword evidence="1" id="KW-1133">Transmembrane helix</keyword>
<keyword evidence="3" id="KW-1185">Reference proteome</keyword>
<sequence length="109" mass="12174">MVTFTCIFVIITLILTTLATSFLLLSLRSNEWEYMSYKVEGVEQIAQTQNASLQWLSGEVARIEYSVVLEENQETGNESQVTKAKNSVFYLAPAYGGINKLCTEIPGNL</sequence>
<evidence type="ECO:0000256" key="1">
    <source>
        <dbReference type="SAM" id="Phobius"/>
    </source>
</evidence>
<evidence type="ECO:0000313" key="3">
    <source>
        <dbReference type="Proteomes" id="UP000499080"/>
    </source>
</evidence>
<comment type="caution">
    <text evidence="2">The sequence shown here is derived from an EMBL/GenBank/DDBJ whole genome shotgun (WGS) entry which is preliminary data.</text>
</comment>
<dbReference type="AlphaFoldDB" id="A0A4Y2C146"/>
<dbReference type="Proteomes" id="UP000499080">
    <property type="component" value="Unassembled WGS sequence"/>
</dbReference>
<dbReference type="OrthoDB" id="6434645at2759"/>
<gene>
    <name evidence="2" type="ORF">AVEN_254124_1</name>
</gene>